<name>A0A0F4GLH9_9PEZI</name>
<feature type="transmembrane region" description="Helical" evidence="1">
    <location>
        <begin position="95"/>
        <end position="119"/>
    </location>
</feature>
<feature type="transmembrane region" description="Helical" evidence="1">
    <location>
        <begin position="21"/>
        <end position="41"/>
    </location>
</feature>
<accession>A0A0F4GLH9</accession>
<feature type="transmembrane region" description="Helical" evidence="1">
    <location>
        <begin position="131"/>
        <end position="151"/>
    </location>
</feature>
<keyword evidence="1" id="KW-0812">Transmembrane</keyword>
<feature type="transmembrane region" description="Helical" evidence="1">
    <location>
        <begin position="61"/>
        <end position="83"/>
    </location>
</feature>
<evidence type="ECO:0000313" key="3">
    <source>
        <dbReference type="Proteomes" id="UP000033647"/>
    </source>
</evidence>
<keyword evidence="1" id="KW-1133">Transmembrane helix</keyword>
<proteinExistence type="predicted"/>
<keyword evidence="1" id="KW-0472">Membrane</keyword>
<sequence>MTSYWHHPVGPGSFIVFQRLIRFYTTFLILTGLVSALSAGVLQLQEFHPTTTSLQRFAEGFFVSSTATAVIAAMLATMPLFRFEGYVQASRKDLCLAWSPLVILDWSILSFLAGLVTWYTDKNPDFRSSLVGPMTGVGLAFCLWVAVDMWFTIRRPGGLGKELEFINGMKTEGVQDDGGGSPKPVHAVGVGVESVTGEAAEAADVGNGSS</sequence>
<protein>
    <submittedName>
        <fullName evidence="2">Uncharacterized protein</fullName>
    </submittedName>
</protein>
<comment type="caution">
    <text evidence="2">The sequence shown here is derived from an EMBL/GenBank/DDBJ whole genome shotgun (WGS) entry which is preliminary data.</text>
</comment>
<dbReference type="Proteomes" id="UP000033647">
    <property type="component" value="Unassembled WGS sequence"/>
</dbReference>
<evidence type="ECO:0000256" key="1">
    <source>
        <dbReference type="SAM" id="Phobius"/>
    </source>
</evidence>
<reference evidence="2 3" key="1">
    <citation type="submission" date="2015-03" db="EMBL/GenBank/DDBJ databases">
        <title>RNA-seq based gene annotation and comparative genomics of four Zymoseptoria species reveal species-specific pathogenicity related genes and transposable element activity.</title>
        <authorList>
            <person name="Grandaubert J."/>
            <person name="Bhattacharyya A."/>
            <person name="Stukenbrock E.H."/>
        </authorList>
    </citation>
    <scope>NUCLEOTIDE SEQUENCE [LARGE SCALE GENOMIC DNA]</scope>
    <source>
        <strain evidence="2 3">Zb18110</strain>
    </source>
</reference>
<evidence type="ECO:0000313" key="2">
    <source>
        <dbReference type="EMBL" id="KJX98261.1"/>
    </source>
</evidence>
<dbReference type="OrthoDB" id="4849929at2759"/>
<organism evidence="2 3">
    <name type="scientific">Zymoseptoria brevis</name>
    <dbReference type="NCBI Taxonomy" id="1047168"/>
    <lineage>
        <taxon>Eukaryota</taxon>
        <taxon>Fungi</taxon>
        <taxon>Dikarya</taxon>
        <taxon>Ascomycota</taxon>
        <taxon>Pezizomycotina</taxon>
        <taxon>Dothideomycetes</taxon>
        <taxon>Dothideomycetidae</taxon>
        <taxon>Mycosphaerellales</taxon>
        <taxon>Mycosphaerellaceae</taxon>
        <taxon>Zymoseptoria</taxon>
    </lineage>
</organism>
<dbReference type="AlphaFoldDB" id="A0A0F4GLH9"/>
<gene>
    <name evidence="2" type="ORF">TI39_contig423g00012</name>
</gene>
<dbReference type="EMBL" id="LAFY01000415">
    <property type="protein sequence ID" value="KJX98261.1"/>
    <property type="molecule type" value="Genomic_DNA"/>
</dbReference>
<keyword evidence="3" id="KW-1185">Reference proteome</keyword>